<dbReference type="Pfam" id="PF01243">
    <property type="entry name" value="PNPOx_N"/>
    <property type="match status" value="1"/>
</dbReference>
<dbReference type="RefSeq" id="WP_013930901.1">
    <property type="nucleotide sequence ID" value="NC_015703.1"/>
</dbReference>
<sequence>MNTDPTSEETDYVPFVNEECGDTMWNEVLNQELPPENEKPQNYASLAFTEPVKALQEKYRSRAAYDRIEHSVENKGFTPEEIHFISQRDSFYLATIGENGFPYIQHRGGPKGFLQVLDPFTLGFADFSGNKQYISVGNLQTHANVSLILMDYARRTRLKLYAQAEILSVSEHPELLKKLVPAHSTHTTERLLVLHVKAFDWNCPKYITPRYTLEEFQEMMAGKRPFPQ</sequence>
<dbReference type="PANTHER" id="PTHR42815:SF2">
    <property type="entry name" value="FAD-BINDING, PUTATIVE (AFU_ORTHOLOGUE AFUA_6G07600)-RELATED"/>
    <property type="match status" value="1"/>
</dbReference>
<accession>A0A7U4E8E7</accession>
<dbReference type="KEGG" id="rsi:Runsl_5340"/>
<proteinExistence type="predicted"/>
<dbReference type="AlphaFoldDB" id="A0A7U4E8E7"/>
<reference evidence="3" key="1">
    <citation type="submission" date="2011-06" db="EMBL/GenBank/DDBJ databases">
        <title>The complete genome of chromosome of Runella slithyformis DSM 19594.</title>
        <authorList>
            <consortium name="US DOE Joint Genome Institute (JGI-PGF)"/>
            <person name="Lucas S."/>
            <person name="Han J."/>
            <person name="Lapidus A."/>
            <person name="Bruce D."/>
            <person name="Goodwin L."/>
            <person name="Pitluck S."/>
            <person name="Peters L."/>
            <person name="Kyrpides N."/>
            <person name="Mavromatis K."/>
            <person name="Ivanova N."/>
            <person name="Ovchinnikova G."/>
            <person name="Zhang X."/>
            <person name="Misra M."/>
            <person name="Detter J.C."/>
            <person name="Tapia R."/>
            <person name="Han C."/>
            <person name="Land M."/>
            <person name="Hauser L."/>
            <person name="Markowitz V."/>
            <person name="Cheng J.-F."/>
            <person name="Hugenholtz P."/>
            <person name="Woyke T."/>
            <person name="Wu D."/>
            <person name="Tindall B."/>
            <person name="Faehrich R."/>
            <person name="Brambilla E."/>
            <person name="Klenk H.-P."/>
            <person name="Eisen J.A."/>
        </authorList>
    </citation>
    <scope>NUCLEOTIDE SEQUENCE [LARGE SCALE GENOMIC DNA]</scope>
    <source>
        <strain evidence="3">ATCC 29530 / DSM 19594 / LMG 11500 / NCIMB 11436 / LSU 4</strain>
    </source>
</reference>
<dbReference type="EMBL" id="CP002859">
    <property type="protein sequence ID" value="AEI51633.1"/>
    <property type="molecule type" value="Genomic_DNA"/>
</dbReference>
<dbReference type="SUPFAM" id="SSF50475">
    <property type="entry name" value="FMN-binding split barrel"/>
    <property type="match status" value="1"/>
</dbReference>
<evidence type="ECO:0000313" key="2">
    <source>
        <dbReference type="EMBL" id="AEI51633.1"/>
    </source>
</evidence>
<feature type="domain" description="Pyridoxamine 5'-phosphate oxidase N-terminal" evidence="1">
    <location>
        <begin position="83"/>
        <end position="176"/>
    </location>
</feature>
<keyword evidence="3" id="KW-1185">Reference proteome</keyword>
<dbReference type="InterPro" id="IPR011576">
    <property type="entry name" value="Pyridox_Oxase_N"/>
</dbReference>
<dbReference type="InterPro" id="IPR012349">
    <property type="entry name" value="Split_barrel_FMN-bd"/>
</dbReference>
<name>A0A7U4E8E7_RUNSL</name>
<protein>
    <submittedName>
        <fullName evidence="2">Pyridoxamine 5'-phosphate oxidase-related FMN-binding protein</fullName>
    </submittedName>
</protein>
<gene>
    <name evidence="2" type="ordered locus">Runsl_5340</name>
</gene>
<evidence type="ECO:0000313" key="3">
    <source>
        <dbReference type="Proteomes" id="UP000000493"/>
    </source>
</evidence>
<organism evidence="2 3">
    <name type="scientific">Runella slithyformis (strain ATCC 29530 / DSM 19594 / LMG 11500 / NCIMB 11436 / LSU 4)</name>
    <dbReference type="NCBI Taxonomy" id="761193"/>
    <lineage>
        <taxon>Bacteria</taxon>
        <taxon>Pseudomonadati</taxon>
        <taxon>Bacteroidota</taxon>
        <taxon>Cytophagia</taxon>
        <taxon>Cytophagales</taxon>
        <taxon>Spirosomataceae</taxon>
        <taxon>Runella</taxon>
    </lineage>
</organism>
<dbReference type="Gene3D" id="2.30.110.10">
    <property type="entry name" value="Electron Transport, Fmn-binding Protein, Chain A"/>
    <property type="match status" value="1"/>
</dbReference>
<dbReference type="Proteomes" id="UP000000493">
    <property type="component" value="Chromosome"/>
</dbReference>
<reference evidence="2 3" key="2">
    <citation type="journal article" date="2012" name="Stand. Genomic Sci.">
        <title>Complete genome sequence of the aquatic bacterium Runella slithyformis type strain (LSU 4(T)).</title>
        <authorList>
            <person name="Copeland A."/>
            <person name="Zhang X."/>
            <person name="Misra M."/>
            <person name="Lapidus A."/>
            <person name="Nolan M."/>
            <person name="Lucas S."/>
            <person name="Deshpande S."/>
            <person name="Cheng J.F."/>
            <person name="Tapia R."/>
            <person name="Goodwin L.A."/>
            <person name="Pitluck S."/>
            <person name="Liolios K."/>
            <person name="Pagani I."/>
            <person name="Ivanova N."/>
            <person name="Mikhailova N."/>
            <person name="Pati A."/>
            <person name="Chen A."/>
            <person name="Palaniappan K."/>
            <person name="Land M."/>
            <person name="Hauser L."/>
            <person name="Pan C."/>
            <person name="Jeffries C.D."/>
            <person name="Detter J.C."/>
            <person name="Brambilla E.M."/>
            <person name="Rohde M."/>
            <person name="Djao O.D."/>
            <person name="Goker M."/>
            <person name="Sikorski J."/>
            <person name="Tindall B.J."/>
            <person name="Woyke T."/>
            <person name="Bristow J."/>
            <person name="Eisen J.A."/>
            <person name="Markowitz V."/>
            <person name="Hugenholtz P."/>
            <person name="Kyrpides N.C."/>
            <person name="Klenk H.P."/>
            <person name="Mavromatis K."/>
        </authorList>
    </citation>
    <scope>NUCLEOTIDE SEQUENCE [LARGE SCALE GENOMIC DNA]</scope>
    <source>
        <strain evidence="3">ATCC 29530 / DSM 19594 / LMG 11500 / NCIMB 11436 / LSU 4</strain>
    </source>
</reference>
<evidence type="ECO:0000259" key="1">
    <source>
        <dbReference type="Pfam" id="PF01243"/>
    </source>
</evidence>
<dbReference type="PANTHER" id="PTHR42815">
    <property type="entry name" value="FAD-BINDING, PUTATIVE (AFU_ORTHOLOGUE AFUA_6G07600)-RELATED"/>
    <property type="match status" value="1"/>
</dbReference>